<sequence>MTKKGDMLFGVPIIILQCISFGMVGVCFPLLIDPPESTKSFLPDTVCTTGSSFDQVLWMLRISSLLCSLAAFIITIQAIYRREEYSKIVPTSCIGICTVLAGLSCFMNIVIMAFIRWTLYKNGCEHPYDNFLEALIIVGVGAVCHIVSTLLFGIWRLKLRKSGSFFHHNIGDNSNEKSRLISIWTVPDYVSVVNTLSYSPHLNATADQKSAVS</sequence>
<keyword evidence="1" id="KW-1133">Transmembrane helix</keyword>
<dbReference type="EMBL" id="JBJQND010000002">
    <property type="protein sequence ID" value="KAL3887111.1"/>
    <property type="molecule type" value="Genomic_DNA"/>
</dbReference>
<accession>A0ABD3XNB4</accession>
<evidence type="ECO:0000313" key="2">
    <source>
        <dbReference type="EMBL" id="KAL3887111.1"/>
    </source>
</evidence>
<protein>
    <submittedName>
        <fullName evidence="2">Uncharacterized protein</fullName>
    </submittedName>
</protein>
<name>A0ABD3XNB4_SINWO</name>
<organism evidence="2 3">
    <name type="scientific">Sinanodonta woodiana</name>
    <name type="common">Chinese pond mussel</name>
    <name type="synonym">Anodonta woodiana</name>
    <dbReference type="NCBI Taxonomy" id="1069815"/>
    <lineage>
        <taxon>Eukaryota</taxon>
        <taxon>Metazoa</taxon>
        <taxon>Spiralia</taxon>
        <taxon>Lophotrochozoa</taxon>
        <taxon>Mollusca</taxon>
        <taxon>Bivalvia</taxon>
        <taxon>Autobranchia</taxon>
        <taxon>Heteroconchia</taxon>
        <taxon>Palaeoheterodonta</taxon>
        <taxon>Unionida</taxon>
        <taxon>Unionoidea</taxon>
        <taxon>Unionidae</taxon>
        <taxon>Unioninae</taxon>
        <taxon>Sinanodonta</taxon>
    </lineage>
</organism>
<reference evidence="2 3" key="1">
    <citation type="submission" date="2024-11" db="EMBL/GenBank/DDBJ databases">
        <title>Chromosome-level genome assembly of the freshwater bivalve Anodonta woodiana.</title>
        <authorList>
            <person name="Chen X."/>
        </authorList>
    </citation>
    <scope>NUCLEOTIDE SEQUENCE [LARGE SCALE GENOMIC DNA]</scope>
    <source>
        <strain evidence="2">MN2024</strain>
        <tissue evidence="2">Gills</tissue>
    </source>
</reference>
<keyword evidence="1" id="KW-0812">Transmembrane</keyword>
<evidence type="ECO:0000313" key="3">
    <source>
        <dbReference type="Proteomes" id="UP001634394"/>
    </source>
</evidence>
<feature type="transmembrane region" description="Helical" evidence="1">
    <location>
        <begin position="7"/>
        <end position="32"/>
    </location>
</feature>
<keyword evidence="3" id="KW-1185">Reference proteome</keyword>
<feature type="transmembrane region" description="Helical" evidence="1">
    <location>
        <begin position="92"/>
        <end position="115"/>
    </location>
</feature>
<dbReference type="Proteomes" id="UP001634394">
    <property type="component" value="Unassembled WGS sequence"/>
</dbReference>
<gene>
    <name evidence="2" type="ORF">ACJMK2_027067</name>
</gene>
<feature type="transmembrane region" description="Helical" evidence="1">
    <location>
        <begin position="135"/>
        <end position="155"/>
    </location>
</feature>
<proteinExistence type="predicted"/>
<feature type="transmembrane region" description="Helical" evidence="1">
    <location>
        <begin position="58"/>
        <end position="80"/>
    </location>
</feature>
<evidence type="ECO:0000256" key="1">
    <source>
        <dbReference type="SAM" id="Phobius"/>
    </source>
</evidence>
<dbReference type="AlphaFoldDB" id="A0ABD3XNB4"/>
<comment type="caution">
    <text evidence="2">The sequence shown here is derived from an EMBL/GenBank/DDBJ whole genome shotgun (WGS) entry which is preliminary data.</text>
</comment>
<keyword evidence="1" id="KW-0472">Membrane</keyword>